<keyword evidence="3" id="KW-1185">Reference proteome</keyword>
<dbReference type="InterPro" id="IPR049244">
    <property type="entry name" value="DUF6879"/>
</dbReference>
<gene>
    <name evidence="2" type="ORF">BJ969_001913</name>
</gene>
<evidence type="ECO:0000313" key="3">
    <source>
        <dbReference type="Proteomes" id="UP000580474"/>
    </source>
</evidence>
<organism evidence="2 3">
    <name type="scientific">Saccharopolyspora gloriosae</name>
    <dbReference type="NCBI Taxonomy" id="455344"/>
    <lineage>
        <taxon>Bacteria</taxon>
        <taxon>Bacillati</taxon>
        <taxon>Actinomycetota</taxon>
        <taxon>Actinomycetes</taxon>
        <taxon>Pseudonocardiales</taxon>
        <taxon>Pseudonocardiaceae</taxon>
        <taxon>Saccharopolyspora</taxon>
    </lineage>
</organism>
<dbReference type="Pfam" id="PF21806">
    <property type="entry name" value="DUF6879"/>
    <property type="match status" value="1"/>
</dbReference>
<comment type="caution">
    <text evidence="2">The sequence shown here is derived from an EMBL/GenBank/DDBJ whole genome shotgun (WGS) entry which is preliminary data.</text>
</comment>
<dbReference type="AlphaFoldDB" id="A0A840NFG2"/>
<feature type="domain" description="DUF6879" evidence="1">
    <location>
        <begin position="24"/>
        <end position="194"/>
    </location>
</feature>
<proteinExistence type="predicted"/>
<sequence>MADLTGAPGRIASGDRLTLDEYADDFNERFWRPRNTGAWKFERAQTFRQPESASWNAFHDGNWELSLRLLEQRRPALQDYFDRVSAHGFFVRRVRVVEEPLSSYLVWELNSLLIRHQCGASVSIVDAGALEAHERDVALPEIFVIGPDTVYEVRYDSDGVAEGAVRYVDERTAQRWANFIDRLHRAGEPIDAYFDREVAGLRPAECTTPTA</sequence>
<evidence type="ECO:0000259" key="1">
    <source>
        <dbReference type="Pfam" id="PF21806"/>
    </source>
</evidence>
<accession>A0A840NFG2</accession>
<dbReference type="Proteomes" id="UP000580474">
    <property type="component" value="Unassembled WGS sequence"/>
</dbReference>
<dbReference type="RefSeq" id="WP_184478584.1">
    <property type="nucleotide sequence ID" value="NZ_JACHIV010000001.1"/>
</dbReference>
<reference evidence="2 3" key="1">
    <citation type="submission" date="2020-08" db="EMBL/GenBank/DDBJ databases">
        <title>Sequencing the genomes of 1000 actinobacteria strains.</title>
        <authorList>
            <person name="Klenk H.-P."/>
        </authorList>
    </citation>
    <scope>NUCLEOTIDE SEQUENCE [LARGE SCALE GENOMIC DNA]</scope>
    <source>
        <strain evidence="2 3">DSM 45582</strain>
    </source>
</reference>
<name>A0A840NFG2_9PSEU</name>
<dbReference type="EMBL" id="JACHIV010000001">
    <property type="protein sequence ID" value="MBB5068825.1"/>
    <property type="molecule type" value="Genomic_DNA"/>
</dbReference>
<evidence type="ECO:0000313" key="2">
    <source>
        <dbReference type="EMBL" id="MBB5068825.1"/>
    </source>
</evidence>
<protein>
    <recommendedName>
        <fullName evidence="1">DUF6879 domain-containing protein</fullName>
    </recommendedName>
</protein>